<dbReference type="EMBL" id="AP019400">
    <property type="protein sequence ID" value="BBI33574.1"/>
    <property type="molecule type" value="Genomic_DNA"/>
</dbReference>
<evidence type="ECO:0000313" key="2">
    <source>
        <dbReference type="Proteomes" id="UP000289856"/>
    </source>
</evidence>
<reference evidence="1 2" key="1">
    <citation type="submission" date="2019-01" db="EMBL/GenBank/DDBJ databases">
        <title>Complete genome sequence of Cohnella hallensis HS21 isolated from Korean fir (Abies koreana) rhizospheric soil.</title>
        <authorList>
            <person name="Jiang L."/>
            <person name="Kang S.W."/>
            <person name="Kim S."/>
            <person name="Jung J."/>
            <person name="Kim C.Y."/>
            <person name="Kim D.H."/>
            <person name="Kim S.W."/>
            <person name="Lee J."/>
        </authorList>
    </citation>
    <scope>NUCLEOTIDE SEQUENCE [LARGE SCALE GENOMIC DNA]</scope>
    <source>
        <strain evidence="1 2">HS21</strain>
    </source>
</reference>
<keyword evidence="2" id="KW-1185">Reference proteome</keyword>
<proteinExistence type="predicted"/>
<organism evidence="1 2">
    <name type="scientific">Cohnella abietis</name>
    <dbReference type="NCBI Taxonomy" id="2507935"/>
    <lineage>
        <taxon>Bacteria</taxon>
        <taxon>Bacillati</taxon>
        <taxon>Bacillota</taxon>
        <taxon>Bacilli</taxon>
        <taxon>Bacillales</taxon>
        <taxon>Paenibacillaceae</taxon>
        <taxon>Cohnella</taxon>
    </lineage>
</organism>
<gene>
    <name evidence="1" type="ORF">KCTCHS21_29730</name>
</gene>
<dbReference type="KEGG" id="cohn:KCTCHS21_29730"/>
<name>A0A3T1D676_9BACL</name>
<protein>
    <submittedName>
        <fullName evidence="1">Uncharacterized protein</fullName>
    </submittedName>
</protein>
<sequence length="52" mass="6106">MRVTTPFGFLLFLVAIQSFRLIDQILPVSRNLTKPLKVATRLREEIIDIMQY</sequence>
<accession>A0A3T1D676</accession>
<evidence type="ECO:0000313" key="1">
    <source>
        <dbReference type="EMBL" id="BBI33574.1"/>
    </source>
</evidence>
<dbReference type="AlphaFoldDB" id="A0A3T1D676"/>
<dbReference type="Proteomes" id="UP000289856">
    <property type="component" value="Chromosome"/>
</dbReference>